<sequence>MKRVDGCFFASASHYLENLECLEAFIDRMISRLKTTLNHHKTINRTAIMLISSCCAKKDDFLLRKAAVFIWGLEEMFEDIRGFSCVLCFKEIMKTCKINR</sequence>
<reference evidence="1 2" key="1">
    <citation type="submission" date="2015-04" db="EMBL/GenBank/DDBJ databases">
        <authorList>
            <person name="Syromyatnikov M.Y."/>
            <person name="Popov V.N."/>
        </authorList>
    </citation>
    <scope>NUCLEOTIDE SEQUENCE [LARGE SCALE GENOMIC DNA]</scope>
</reference>
<dbReference type="EMBL" id="CVRI01000059">
    <property type="protein sequence ID" value="CRL03101.1"/>
    <property type="molecule type" value="Genomic_DNA"/>
</dbReference>
<keyword evidence="2" id="KW-1185">Reference proteome</keyword>
<evidence type="ECO:0000313" key="1">
    <source>
        <dbReference type="EMBL" id="CRL03101.1"/>
    </source>
</evidence>
<dbReference type="Proteomes" id="UP000183832">
    <property type="component" value="Unassembled WGS sequence"/>
</dbReference>
<proteinExistence type="predicted"/>
<gene>
    <name evidence="1" type="ORF">CLUMA_CG016679</name>
</gene>
<dbReference type="AlphaFoldDB" id="A0A1J1IS87"/>
<evidence type="ECO:0000313" key="2">
    <source>
        <dbReference type="Proteomes" id="UP000183832"/>
    </source>
</evidence>
<protein>
    <submittedName>
        <fullName evidence="1">CLUMA_CG016679, isoform A</fullName>
    </submittedName>
</protein>
<accession>A0A1J1IS87</accession>
<organism evidence="1 2">
    <name type="scientific">Clunio marinus</name>
    <dbReference type="NCBI Taxonomy" id="568069"/>
    <lineage>
        <taxon>Eukaryota</taxon>
        <taxon>Metazoa</taxon>
        <taxon>Ecdysozoa</taxon>
        <taxon>Arthropoda</taxon>
        <taxon>Hexapoda</taxon>
        <taxon>Insecta</taxon>
        <taxon>Pterygota</taxon>
        <taxon>Neoptera</taxon>
        <taxon>Endopterygota</taxon>
        <taxon>Diptera</taxon>
        <taxon>Nematocera</taxon>
        <taxon>Chironomoidea</taxon>
        <taxon>Chironomidae</taxon>
        <taxon>Clunio</taxon>
    </lineage>
</organism>
<name>A0A1J1IS87_9DIPT</name>